<accession>A0AB35UIY1</accession>
<reference evidence="1" key="1">
    <citation type="submission" date="2022-03" db="EMBL/GenBank/DDBJ databases">
        <title>First case of bacteraemia caused by Dielma fastidiosa in a patient hospitalised with diverticulitis.</title>
        <authorList>
            <person name="Forman-Ankjaer B."/>
            <person name="Hvid-Jensen F."/>
            <person name="Kobel C.M."/>
            <person name="Greve T."/>
        </authorList>
    </citation>
    <scope>NUCLEOTIDE SEQUENCE</scope>
    <source>
        <strain evidence="1">AUH_DF_2021</strain>
    </source>
</reference>
<sequence>MLDNLKEVIGYVSSYEDEFVQLVSNGYRCTSNEQRIGKTEKTAVGNTIKNKKELGNLFQRIYEDNISGKLSD</sequence>
<dbReference type="EMBL" id="JALDAW010000011">
    <property type="protein sequence ID" value="MDY5167962.1"/>
    <property type="molecule type" value="Genomic_DNA"/>
</dbReference>
<dbReference type="AlphaFoldDB" id="A0AB35UIY1"/>
<gene>
    <name evidence="1" type="ORF">MQE39_07525</name>
</gene>
<protein>
    <submittedName>
        <fullName evidence="1">Uncharacterized protein</fullName>
    </submittedName>
</protein>
<comment type="caution">
    <text evidence="1">The sequence shown here is derived from an EMBL/GenBank/DDBJ whole genome shotgun (WGS) entry which is preliminary data.</text>
</comment>
<organism evidence="1 2">
    <name type="scientific">Dielma fastidiosa</name>
    <dbReference type="NCBI Taxonomy" id="1034346"/>
    <lineage>
        <taxon>Bacteria</taxon>
        <taxon>Bacillati</taxon>
        <taxon>Bacillota</taxon>
        <taxon>Erysipelotrichia</taxon>
        <taxon>Erysipelotrichales</taxon>
        <taxon>Erysipelotrichaceae</taxon>
        <taxon>Dielma</taxon>
    </lineage>
</organism>
<evidence type="ECO:0000313" key="2">
    <source>
        <dbReference type="Proteomes" id="UP001276902"/>
    </source>
</evidence>
<dbReference type="RefSeq" id="WP_320883445.1">
    <property type="nucleotide sequence ID" value="NZ_BAABZA010000001.1"/>
</dbReference>
<dbReference type="Proteomes" id="UP001276902">
    <property type="component" value="Unassembled WGS sequence"/>
</dbReference>
<proteinExistence type="predicted"/>
<evidence type="ECO:0000313" key="1">
    <source>
        <dbReference type="EMBL" id="MDY5167962.1"/>
    </source>
</evidence>
<name>A0AB35UIY1_9FIRM</name>